<dbReference type="Pfam" id="PF00512">
    <property type="entry name" value="HisKA"/>
    <property type="match status" value="1"/>
</dbReference>
<dbReference type="InterPro" id="IPR036890">
    <property type="entry name" value="HATPase_C_sf"/>
</dbReference>
<dbReference type="PRINTS" id="PR00344">
    <property type="entry name" value="BCTRLSENSOR"/>
</dbReference>
<evidence type="ECO:0000259" key="9">
    <source>
        <dbReference type="PROSITE" id="PS50109"/>
    </source>
</evidence>
<keyword evidence="5" id="KW-0547">Nucleotide-binding</keyword>
<dbReference type="InterPro" id="IPR036097">
    <property type="entry name" value="HisK_dim/P_sf"/>
</dbReference>
<evidence type="ECO:0000256" key="8">
    <source>
        <dbReference type="ARBA" id="ARBA00023012"/>
    </source>
</evidence>
<keyword evidence="8" id="KW-0902">Two-component regulatory system</keyword>
<dbReference type="CDD" id="cd00082">
    <property type="entry name" value="HisKA"/>
    <property type="match status" value="1"/>
</dbReference>
<dbReference type="KEGG" id="knv:Pan216_48680"/>
<keyword evidence="11" id="KW-1185">Reference proteome</keyword>
<accession>A0A518BAL8</accession>
<feature type="domain" description="Histidine kinase" evidence="9">
    <location>
        <begin position="279"/>
        <end position="487"/>
    </location>
</feature>
<evidence type="ECO:0000313" key="10">
    <source>
        <dbReference type="EMBL" id="QDU63987.1"/>
    </source>
</evidence>
<keyword evidence="3" id="KW-0597">Phosphoprotein</keyword>
<evidence type="ECO:0000256" key="6">
    <source>
        <dbReference type="ARBA" id="ARBA00022777"/>
    </source>
</evidence>
<dbReference type="InterPro" id="IPR003661">
    <property type="entry name" value="HisK_dim/P_dom"/>
</dbReference>
<keyword evidence="7" id="KW-0067">ATP-binding</keyword>
<dbReference type="SMART" id="SM00388">
    <property type="entry name" value="HisKA"/>
    <property type="match status" value="1"/>
</dbReference>
<dbReference type="OrthoDB" id="9815750at2"/>
<dbReference type="InterPro" id="IPR003594">
    <property type="entry name" value="HATPase_dom"/>
</dbReference>
<dbReference type="InterPro" id="IPR005467">
    <property type="entry name" value="His_kinase_dom"/>
</dbReference>
<dbReference type="SUPFAM" id="SSF47384">
    <property type="entry name" value="Homodimeric domain of signal transducing histidine kinase"/>
    <property type="match status" value="1"/>
</dbReference>
<reference evidence="10 11" key="1">
    <citation type="submission" date="2019-02" db="EMBL/GenBank/DDBJ databases">
        <title>Deep-cultivation of Planctomycetes and their phenomic and genomic characterization uncovers novel biology.</title>
        <authorList>
            <person name="Wiegand S."/>
            <person name="Jogler M."/>
            <person name="Boedeker C."/>
            <person name="Pinto D."/>
            <person name="Vollmers J."/>
            <person name="Rivas-Marin E."/>
            <person name="Kohn T."/>
            <person name="Peeters S.H."/>
            <person name="Heuer A."/>
            <person name="Rast P."/>
            <person name="Oberbeckmann S."/>
            <person name="Bunk B."/>
            <person name="Jeske O."/>
            <person name="Meyerdierks A."/>
            <person name="Storesund J.E."/>
            <person name="Kallscheuer N."/>
            <person name="Luecker S."/>
            <person name="Lage O.M."/>
            <person name="Pohl T."/>
            <person name="Merkel B.J."/>
            <person name="Hornburger P."/>
            <person name="Mueller R.-W."/>
            <person name="Bruemmer F."/>
            <person name="Labrenz M."/>
            <person name="Spormann A.M."/>
            <person name="Op den Camp H."/>
            <person name="Overmann J."/>
            <person name="Amann R."/>
            <person name="Jetten M.S.M."/>
            <person name="Mascher T."/>
            <person name="Medema M.H."/>
            <person name="Devos D.P."/>
            <person name="Kaster A.-K."/>
            <person name="Ovreas L."/>
            <person name="Rohde M."/>
            <person name="Galperin M.Y."/>
            <person name="Jogler C."/>
        </authorList>
    </citation>
    <scope>NUCLEOTIDE SEQUENCE [LARGE SCALE GENOMIC DNA]</scope>
    <source>
        <strain evidence="10 11">Pan216</strain>
    </source>
</reference>
<dbReference type="EMBL" id="CP036279">
    <property type="protein sequence ID" value="QDU63987.1"/>
    <property type="molecule type" value="Genomic_DNA"/>
</dbReference>
<proteinExistence type="predicted"/>
<dbReference type="PANTHER" id="PTHR43065:SF10">
    <property type="entry name" value="PEROXIDE STRESS-ACTIVATED HISTIDINE KINASE MAK3"/>
    <property type="match status" value="1"/>
</dbReference>
<dbReference type="Pfam" id="PF02518">
    <property type="entry name" value="HATPase_c"/>
    <property type="match status" value="1"/>
</dbReference>
<dbReference type="GO" id="GO:0005524">
    <property type="term" value="F:ATP binding"/>
    <property type="evidence" value="ECO:0007669"/>
    <property type="project" value="UniProtKB-KW"/>
</dbReference>
<dbReference type="SUPFAM" id="SSF55874">
    <property type="entry name" value="ATPase domain of HSP90 chaperone/DNA topoisomerase II/histidine kinase"/>
    <property type="match status" value="1"/>
</dbReference>
<dbReference type="GO" id="GO:0000155">
    <property type="term" value="F:phosphorelay sensor kinase activity"/>
    <property type="evidence" value="ECO:0007669"/>
    <property type="project" value="InterPro"/>
</dbReference>
<evidence type="ECO:0000256" key="3">
    <source>
        <dbReference type="ARBA" id="ARBA00022553"/>
    </source>
</evidence>
<dbReference type="PROSITE" id="PS50109">
    <property type="entry name" value="HIS_KIN"/>
    <property type="match status" value="1"/>
</dbReference>
<name>A0A518BAL8_9BACT</name>
<dbReference type="RefSeq" id="WP_145261869.1">
    <property type="nucleotide sequence ID" value="NZ_CP036279.1"/>
</dbReference>
<evidence type="ECO:0000256" key="7">
    <source>
        <dbReference type="ARBA" id="ARBA00022840"/>
    </source>
</evidence>
<organism evidence="10 11">
    <name type="scientific">Kolteria novifilia</name>
    <dbReference type="NCBI Taxonomy" id="2527975"/>
    <lineage>
        <taxon>Bacteria</taxon>
        <taxon>Pseudomonadati</taxon>
        <taxon>Planctomycetota</taxon>
        <taxon>Planctomycetia</taxon>
        <taxon>Kolteriales</taxon>
        <taxon>Kolteriaceae</taxon>
        <taxon>Kolteria</taxon>
    </lineage>
</organism>
<dbReference type="PANTHER" id="PTHR43065">
    <property type="entry name" value="SENSOR HISTIDINE KINASE"/>
    <property type="match status" value="1"/>
</dbReference>
<evidence type="ECO:0000256" key="1">
    <source>
        <dbReference type="ARBA" id="ARBA00000085"/>
    </source>
</evidence>
<evidence type="ECO:0000313" key="11">
    <source>
        <dbReference type="Proteomes" id="UP000317093"/>
    </source>
</evidence>
<dbReference type="InterPro" id="IPR004358">
    <property type="entry name" value="Sig_transdc_His_kin-like_C"/>
</dbReference>
<evidence type="ECO:0000256" key="5">
    <source>
        <dbReference type="ARBA" id="ARBA00022741"/>
    </source>
</evidence>
<comment type="catalytic activity">
    <reaction evidence="1">
        <text>ATP + protein L-histidine = ADP + protein N-phospho-L-histidine.</text>
        <dbReference type="EC" id="2.7.13.3"/>
    </reaction>
</comment>
<dbReference type="CDD" id="cd00075">
    <property type="entry name" value="HATPase"/>
    <property type="match status" value="1"/>
</dbReference>
<dbReference type="SMART" id="SM00387">
    <property type="entry name" value="HATPase_c"/>
    <property type="match status" value="1"/>
</dbReference>
<keyword evidence="4 10" id="KW-0808">Transferase</keyword>
<keyword evidence="6 10" id="KW-0418">Kinase</keyword>
<evidence type="ECO:0000256" key="2">
    <source>
        <dbReference type="ARBA" id="ARBA00012438"/>
    </source>
</evidence>
<dbReference type="Proteomes" id="UP000317093">
    <property type="component" value="Chromosome"/>
</dbReference>
<sequence>MNRRFLFFVHSPALLLGLVLVGVCALTMWSLHALHEGLIEGVERKLVCLAAAHDMEVAVRQLRYDLLLSHAGPSDERQRPVELDYAEFEAALAEAKAVAPADQQRLVATIETAYDQYRAELDGETSRTPSRSTADLIEWATAHPIQRVAEACQALLRANQLVINRTIHETQSSGRQLELALLLLGALGPLGGILFGFSIARTLRRSIAGLRVSVQDVHSHLAPVVQMIDVPADSDLDSLQSEMQVIVERVQGLVERHQAQQLEILRSEQLAAIGKLASSLAHEIRNPLTAMRWLVESAIEAYDREPVSLGDLNVVQSEIERMGHTVQGILDFARPSPPRRVACDLRGIVHESAELIRVNRKRLGVACDVELPEVPAAANVDPARIKSVLLNLLLNALDAMPHGGHLRILLVLQDERVVEIAIEDTGKGIDEEVLPNLFSPFTTTKETGTGLGLSVSKHFVEEHGGTLSAENRPEGGARFVVTLPLAPERILESACPTQEC</sequence>
<dbReference type="EC" id="2.7.13.3" evidence="2"/>
<dbReference type="Gene3D" id="3.30.565.10">
    <property type="entry name" value="Histidine kinase-like ATPase, C-terminal domain"/>
    <property type="match status" value="1"/>
</dbReference>
<evidence type="ECO:0000256" key="4">
    <source>
        <dbReference type="ARBA" id="ARBA00022679"/>
    </source>
</evidence>
<protein>
    <recommendedName>
        <fullName evidence="2">histidine kinase</fullName>
        <ecNumber evidence="2">2.7.13.3</ecNumber>
    </recommendedName>
</protein>
<dbReference type="Gene3D" id="1.10.287.130">
    <property type="match status" value="1"/>
</dbReference>
<dbReference type="AlphaFoldDB" id="A0A518BAL8"/>
<gene>
    <name evidence="10" type="primary">kinA_2</name>
    <name evidence="10" type="ORF">Pan216_48680</name>
</gene>